<sequence>MGNREDLLAGARQVILERGVARATARDIASTAGVSLAAIGYHFGSKEKLITAALVESLGGGVGDAMESVVQETASLPLIDGFAALWNRMPEVFAENREALLASLENAVRVLRDSEAGREMAEATSHGYLGTLEHLRAARPELDEADLEAVAKLDFVLVQSLGMLWLLNPDAVPSGDDLARAVAVIATTPAATP</sequence>
<dbReference type="GO" id="GO:0000976">
    <property type="term" value="F:transcription cis-regulatory region binding"/>
    <property type="evidence" value="ECO:0007669"/>
    <property type="project" value="TreeGrafter"/>
</dbReference>
<dbReference type="InterPro" id="IPR001647">
    <property type="entry name" value="HTH_TetR"/>
</dbReference>
<reference evidence="4" key="2">
    <citation type="submission" date="2020-09" db="EMBL/GenBank/DDBJ databases">
        <authorList>
            <person name="Yu Y."/>
        </authorList>
    </citation>
    <scope>NUCLEOTIDE SEQUENCE</scope>
    <source>
        <strain evidence="4">KCTC 49039</strain>
    </source>
</reference>
<accession>A0A927PFN9</accession>
<evidence type="ECO:0000259" key="3">
    <source>
        <dbReference type="PROSITE" id="PS50977"/>
    </source>
</evidence>
<dbReference type="Gene3D" id="1.10.357.10">
    <property type="entry name" value="Tetracycline Repressor, domain 2"/>
    <property type="match status" value="1"/>
</dbReference>
<dbReference type="Proteomes" id="UP000610846">
    <property type="component" value="Unassembled WGS sequence"/>
</dbReference>
<evidence type="ECO:0000313" key="4">
    <source>
        <dbReference type="EMBL" id="MBD8080029.1"/>
    </source>
</evidence>
<proteinExistence type="predicted"/>
<dbReference type="Pfam" id="PF00440">
    <property type="entry name" value="TetR_N"/>
    <property type="match status" value="1"/>
</dbReference>
<name>A0A927PFN9_9MICO</name>
<comment type="caution">
    <text evidence="4">The sequence shown here is derived from an EMBL/GenBank/DDBJ whole genome shotgun (WGS) entry which is preliminary data.</text>
</comment>
<dbReference type="GO" id="GO:0003700">
    <property type="term" value="F:DNA-binding transcription factor activity"/>
    <property type="evidence" value="ECO:0007669"/>
    <property type="project" value="TreeGrafter"/>
</dbReference>
<gene>
    <name evidence="4" type="ORF">IF651_13295</name>
</gene>
<dbReference type="PANTHER" id="PTHR30055:SF219">
    <property type="entry name" value="TRANSCRIPTIONAL REGULATORY PROTEIN"/>
    <property type="match status" value="1"/>
</dbReference>
<dbReference type="RefSeq" id="WP_191829603.1">
    <property type="nucleotide sequence ID" value="NZ_JACYHB010000011.1"/>
</dbReference>
<feature type="domain" description="HTH tetR-type" evidence="3">
    <location>
        <begin position="1"/>
        <end position="61"/>
    </location>
</feature>
<keyword evidence="5" id="KW-1185">Reference proteome</keyword>
<dbReference type="PRINTS" id="PR00455">
    <property type="entry name" value="HTHTETR"/>
</dbReference>
<reference evidence="4" key="1">
    <citation type="journal article" date="2018" name="Curr. Microbiol.">
        <title>Cellulosimicrobium arenosum sp. nov., Isolated from Marine Sediment Sand.</title>
        <authorList>
            <person name="Oh M."/>
            <person name="Kim J.H."/>
            <person name="Yoon J.H."/>
            <person name="Schumann P."/>
            <person name="Kim W."/>
        </authorList>
    </citation>
    <scope>NUCLEOTIDE SEQUENCE</scope>
    <source>
        <strain evidence="4">KCTC 49039</strain>
    </source>
</reference>
<organism evidence="4 5">
    <name type="scientific">Cellulosimicrobium arenosum</name>
    <dbReference type="NCBI Taxonomy" id="2708133"/>
    <lineage>
        <taxon>Bacteria</taxon>
        <taxon>Bacillati</taxon>
        <taxon>Actinomycetota</taxon>
        <taxon>Actinomycetes</taxon>
        <taxon>Micrococcales</taxon>
        <taxon>Promicromonosporaceae</taxon>
        <taxon>Cellulosimicrobium</taxon>
    </lineage>
</organism>
<protein>
    <submittedName>
        <fullName evidence="4">TetR/AcrR family transcriptional regulator</fullName>
    </submittedName>
</protein>
<keyword evidence="1 2" id="KW-0238">DNA-binding</keyword>
<dbReference type="PANTHER" id="PTHR30055">
    <property type="entry name" value="HTH-TYPE TRANSCRIPTIONAL REGULATOR RUTR"/>
    <property type="match status" value="1"/>
</dbReference>
<dbReference type="SUPFAM" id="SSF46689">
    <property type="entry name" value="Homeodomain-like"/>
    <property type="match status" value="1"/>
</dbReference>
<evidence type="ECO:0000256" key="2">
    <source>
        <dbReference type="PROSITE-ProRule" id="PRU00335"/>
    </source>
</evidence>
<evidence type="ECO:0000256" key="1">
    <source>
        <dbReference type="ARBA" id="ARBA00023125"/>
    </source>
</evidence>
<dbReference type="EMBL" id="JACYHB010000011">
    <property type="protein sequence ID" value="MBD8080029.1"/>
    <property type="molecule type" value="Genomic_DNA"/>
</dbReference>
<dbReference type="PROSITE" id="PS50977">
    <property type="entry name" value="HTH_TETR_2"/>
    <property type="match status" value="1"/>
</dbReference>
<evidence type="ECO:0000313" key="5">
    <source>
        <dbReference type="Proteomes" id="UP000610846"/>
    </source>
</evidence>
<dbReference type="InterPro" id="IPR050109">
    <property type="entry name" value="HTH-type_TetR-like_transc_reg"/>
</dbReference>
<dbReference type="AlphaFoldDB" id="A0A927PFN9"/>
<feature type="DNA-binding region" description="H-T-H motif" evidence="2">
    <location>
        <begin position="24"/>
        <end position="43"/>
    </location>
</feature>
<dbReference type="InterPro" id="IPR009057">
    <property type="entry name" value="Homeodomain-like_sf"/>
</dbReference>